<dbReference type="STRING" id="104102.AtDm6_2944"/>
<dbReference type="Proteomes" id="UP000029448">
    <property type="component" value="Unassembled WGS sequence"/>
</dbReference>
<dbReference type="PROSITE" id="PS51257">
    <property type="entry name" value="PROKAR_LIPOPROTEIN"/>
    <property type="match status" value="1"/>
</dbReference>
<dbReference type="Gene3D" id="2.40.40.10">
    <property type="entry name" value="RlpA-like domain"/>
    <property type="match status" value="1"/>
</dbReference>
<comment type="caution">
    <text evidence="2">The sequence shown here is derived from an EMBL/GenBank/DDBJ whole genome shotgun (WGS) entry which is preliminary data.</text>
</comment>
<proteinExistence type="predicted"/>
<keyword evidence="3" id="KW-1185">Reference proteome</keyword>
<dbReference type="GeneID" id="89476809"/>
<organism evidence="2 3">
    <name type="scientific">Acetobacter tropicalis</name>
    <dbReference type="NCBI Taxonomy" id="104102"/>
    <lineage>
        <taxon>Bacteria</taxon>
        <taxon>Pseudomonadati</taxon>
        <taxon>Pseudomonadota</taxon>
        <taxon>Alphaproteobacteria</taxon>
        <taxon>Acetobacterales</taxon>
        <taxon>Acetobacteraceae</taxon>
        <taxon>Acetobacter</taxon>
    </lineage>
</organism>
<dbReference type="RefSeq" id="WP_035381797.1">
    <property type="nucleotide sequence ID" value="NZ_JACAOJ010000011.1"/>
</dbReference>
<evidence type="ECO:0000259" key="1">
    <source>
        <dbReference type="Pfam" id="PF03330"/>
    </source>
</evidence>
<dbReference type="AlphaFoldDB" id="A0A095AX51"/>
<reference evidence="2 3" key="1">
    <citation type="submission" date="2014-06" db="EMBL/GenBank/DDBJ databases">
        <title>Functional and comparative genomic analyses of the Drosophila gut microbiota identify candidate symbiosis factors.</title>
        <authorList>
            <person name="Newell P.D."/>
            <person name="Chaston J.M."/>
            <person name="Douglas A.E."/>
        </authorList>
    </citation>
    <scope>NUCLEOTIDE SEQUENCE [LARGE SCALE GENOMIC DNA]</scope>
    <source>
        <strain evidence="2 3">DmCS_006</strain>
    </source>
</reference>
<dbReference type="CDD" id="cd22268">
    <property type="entry name" value="DPBB_RlpA-like"/>
    <property type="match status" value="1"/>
</dbReference>
<dbReference type="Pfam" id="PF03330">
    <property type="entry name" value="DPBB_1"/>
    <property type="match status" value="1"/>
</dbReference>
<sequence>MKKAVLLCCVGVVACSRPVPKVQPSVHYVVGSGWQVENAWFYPREDFSYQATGLAVRQKQERTASALTTDGEVRDDATMTGSHPTLQLPAVVTVMNLDNGREVTVRLNDRGPKEIGRLLGLSRKAADLLGMGTAPARVRIVEDEAASRHLAEILPGGPMLQINAAPLETVTQTQLKEAKAGARVGRAVPAVQQSAPQEATVAGGPIVLSDLPATWRQGMPVAGQFWVETADFTSRYAAAREAARQGASVVPSFTQQGKMWAVRHGPFATISEADVALRHALADGLTGSHIVVE</sequence>
<dbReference type="PANTHER" id="PTHR34183">
    <property type="entry name" value="ENDOLYTIC PEPTIDOGLYCAN TRANSGLYCOSYLASE RLPA"/>
    <property type="match status" value="1"/>
</dbReference>
<evidence type="ECO:0000313" key="2">
    <source>
        <dbReference type="EMBL" id="KGB21308.1"/>
    </source>
</evidence>
<feature type="domain" description="RlpA-like protein double-psi beta-barrel" evidence="1">
    <location>
        <begin position="68"/>
        <end position="132"/>
    </location>
</feature>
<dbReference type="PATRIC" id="fig|104102.7.peg.2909"/>
<name>A0A095AX51_9PROT</name>
<dbReference type="PANTHER" id="PTHR34183:SF8">
    <property type="entry name" value="ENDOLYTIC PEPTIDOGLYCAN TRANSGLYCOSYLASE RLPA-RELATED"/>
    <property type="match status" value="1"/>
</dbReference>
<accession>A0A095AX51</accession>
<gene>
    <name evidence="2" type="ORF">AtDm6_2944</name>
</gene>
<evidence type="ECO:0000313" key="3">
    <source>
        <dbReference type="Proteomes" id="UP000029448"/>
    </source>
</evidence>
<dbReference type="InterPro" id="IPR009009">
    <property type="entry name" value="RlpA-like_DPBB"/>
</dbReference>
<protein>
    <submittedName>
        <fullName evidence="2">Rare lipoprotein A</fullName>
    </submittedName>
</protein>
<dbReference type="EMBL" id="JOKM01000102">
    <property type="protein sequence ID" value="KGB21308.1"/>
    <property type="molecule type" value="Genomic_DNA"/>
</dbReference>
<dbReference type="InterPro" id="IPR036908">
    <property type="entry name" value="RlpA-like_sf"/>
</dbReference>
<keyword evidence="2" id="KW-0449">Lipoprotein</keyword>